<evidence type="ECO:0000313" key="1">
    <source>
        <dbReference type="EnsemblPlants" id="ONIVA01G39710.1"/>
    </source>
</evidence>
<name>A0A0E0FUS7_ORYNI</name>
<dbReference type="Gramene" id="ONIVA01G39710.1">
    <property type="protein sequence ID" value="ONIVA01G39710.1"/>
    <property type="gene ID" value="ONIVA01G39710"/>
</dbReference>
<organism evidence="1">
    <name type="scientific">Oryza nivara</name>
    <name type="common">Indian wild rice</name>
    <name type="synonym">Oryza sativa f. spontanea</name>
    <dbReference type="NCBI Taxonomy" id="4536"/>
    <lineage>
        <taxon>Eukaryota</taxon>
        <taxon>Viridiplantae</taxon>
        <taxon>Streptophyta</taxon>
        <taxon>Embryophyta</taxon>
        <taxon>Tracheophyta</taxon>
        <taxon>Spermatophyta</taxon>
        <taxon>Magnoliopsida</taxon>
        <taxon>Liliopsida</taxon>
        <taxon>Poales</taxon>
        <taxon>Poaceae</taxon>
        <taxon>BOP clade</taxon>
        <taxon>Oryzoideae</taxon>
        <taxon>Oryzeae</taxon>
        <taxon>Oryzinae</taxon>
        <taxon>Oryza</taxon>
    </lineage>
</organism>
<accession>A0A0E0FUS7</accession>
<dbReference type="SMR" id="A0A0E0FUS7"/>
<keyword evidence="2" id="KW-1185">Reference proteome</keyword>
<evidence type="ECO:0000313" key="2">
    <source>
        <dbReference type="Proteomes" id="UP000006591"/>
    </source>
</evidence>
<dbReference type="Proteomes" id="UP000006591">
    <property type="component" value="Chromosome 1"/>
</dbReference>
<reference evidence="1" key="2">
    <citation type="submission" date="2018-04" db="EMBL/GenBank/DDBJ databases">
        <title>OnivRS2 (Oryza nivara Reference Sequence Version 2).</title>
        <authorList>
            <person name="Zhang J."/>
            <person name="Kudrna D."/>
            <person name="Lee S."/>
            <person name="Talag J."/>
            <person name="Rajasekar S."/>
            <person name="Welchert J."/>
            <person name="Hsing Y.-I."/>
            <person name="Wing R.A."/>
        </authorList>
    </citation>
    <scope>NUCLEOTIDE SEQUENCE [LARGE SCALE GENOMIC DNA]</scope>
</reference>
<reference evidence="1" key="1">
    <citation type="submission" date="2015-04" db="UniProtKB">
        <authorList>
            <consortium name="EnsemblPlants"/>
        </authorList>
    </citation>
    <scope>IDENTIFICATION</scope>
    <source>
        <strain evidence="1">SL10</strain>
    </source>
</reference>
<dbReference type="AlphaFoldDB" id="A0A0E0FUS7"/>
<protein>
    <submittedName>
        <fullName evidence="1">Uncharacterized protein</fullName>
    </submittedName>
</protein>
<dbReference type="HOGENOM" id="CLU_1565249_0_0_1"/>
<dbReference type="InterPro" id="IPR035979">
    <property type="entry name" value="RBD_domain_sf"/>
</dbReference>
<dbReference type="EnsemblPlants" id="ONIVA01G39710.1">
    <property type="protein sequence ID" value="ONIVA01G39710.1"/>
    <property type="gene ID" value="ONIVA01G39710"/>
</dbReference>
<proteinExistence type="predicted"/>
<dbReference type="GO" id="GO:0003676">
    <property type="term" value="F:nucleic acid binding"/>
    <property type="evidence" value="ECO:0007669"/>
    <property type="project" value="InterPro"/>
</dbReference>
<dbReference type="SUPFAM" id="SSF54928">
    <property type="entry name" value="RNA-binding domain, RBD"/>
    <property type="match status" value="1"/>
</dbReference>
<sequence length="171" mass="19190">MKEINDLHALLAKLTVHPTSDVDLSFLNLLGADTTLRTLLVHSLDPEFDYIHLKLAFLPYGELPLVAIEGPNAVVVLQDWTNAHQALKDNDGWFKSQGMHLRVVSAKHLDTAHSVVLKELKKPTGQQEARDVTNQLELFNELKSTLFSMSLPVKKWLIKELLAGMPHDVVK</sequence>